<dbReference type="InterPro" id="IPR050553">
    <property type="entry name" value="Thioredoxin_ResA/DsbE_sf"/>
</dbReference>
<evidence type="ECO:0000313" key="2">
    <source>
        <dbReference type="EMBL" id="QDU89308.1"/>
    </source>
</evidence>
<dbReference type="CDD" id="cd02966">
    <property type="entry name" value="TlpA_like_family"/>
    <property type="match status" value="1"/>
</dbReference>
<reference evidence="2 3" key="1">
    <citation type="submission" date="2019-02" db="EMBL/GenBank/DDBJ databases">
        <title>Deep-cultivation of Planctomycetes and their phenomic and genomic characterization uncovers novel biology.</title>
        <authorList>
            <person name="Wiegand S."/>
            <person name="Jogler M."/>
            <person name="Boedeker C."/>
            <person name="Pinto D."/>
            <person name="Vollmers J."/>
            <person name="Rivas-Marin E."/>
            <person name="Kohn T."/>
            <person name="Peeters S.H."/>
            <person name="Heuer A."/>
            <person name="Rast P."/>
            <person name="Oberbeckmann S."/>
            <person name="Bunk B."/>
            <person name="Jeske O."/>
            <person name="Meyerdierks A."/>
            <person name="Storesund J.E."/>
            <person name="Kallscheuer N."/>
            <person name="Luecker S."/>
            <person name="Lage O.M."/>
            <person name="Pohl T."/>
            <person name="Merkel B.J."/>
            <person name="Hornburger P."/>
            <person name="Mueller R.-W."/>
            <person name="Bruemmer F."/>
            <person name="Labrenz M."/>
            <person name="Spormann A.M."/>
            <person name="Op den Camp H."/>
            <person name="Overmann J."/>
            <person name="Amann R."/>
            <person name="Jetten M.S.M."/>
            <person name="Mascher T."/>
            <person name="Medema M.H."/>
            <person name="Devos D.P."/>
            <person name="Kaster A.-K."/>
            <person name="Ovreas L."/>
            <person name="Rohde M."/>
            <person name="Galperin M.Y."/>
            <person name="Jogler C."/>
        </authorList>
    </citation>
    <scope>NUCLEOTIDE SEQUENCE [LARGE SCALE GENOMIC DNA]</scope>
    <source>
        <strain evidence="2 3">Pla175</strain>
    </source>
</reference>
<feature type="domain" description="Thioredoxin" evidence="1">
    <location>
        <begin position="21"/>
        <end position="231"/>
    </location>
</feature>
<dbReference type="EMBL" id="CP036291">
    <property type="protein sequence ID" value="QDU89308.1"/>
    <property type="molecule type" value="Genomic_DNA"/>
</dbReference>
<proteinExistence type="predicted"/>
<dbReference type="InterPro" id="IPR013766">
    <property type="entry name" value="Thioredoxin_domain"/>
</dbReference>
<protein>
    <submittedName>
        <fullName evidence="2">Sporulation thiol-disulfide oxidoreductase A</fullName>
    </submittedName>
</protein>
<dbReference type="InterPro" id="IPR036249">
    <property type="entry name" value="Thioredoxin-like_sf"/>
</dbReference>
<evidence type="ECO:0000313" key="3">
    <source>
        <dbReference type="Proteomes" id="UP000317429"/>
    </source>
</evidence>
<dbReference type="OrthoDB" id="288837at2"/>
<keyword evidence="3" id="KW-1185">Reference proteome</keyword>
<dbReference type="PROSITE" id="PS51352">
    <property type="entry name" value="THIOREDOXIN_2"/>
    <property type="match status" value="1"/>
</dbReference>
<evidence type="ECO:0000259" key="1">
    <source>
        <dbReference type="PROSITE" id="PS51352"/>
    </source>
</evidence>
<dbReference type="GO" id="GO:0016209">
    <property type="term" value="F:antioxidant activity"/>
    <property type="evidence" value="ECO:0007669"/>
    <property type="project" value="InterPro"/>
</dbReference>
<dbReference type="KEGG" id="pnd:Pla175_26970"/>
<dbReference type="SUPFAM" id="SSF52833">
    <property type="entry name" value="Thioredoxin-like"/>
    <property type="match status" value="1"/>
</dbReference>
<dbReference type="GO" id="GO:0016491">
    <property type="term" value="F:oxidoreductase activity"/>
    <property type="evidence" value="ECO:0007669"/>
    <property type="project" value="InterPro"/>
</dbReference>
<gene>
    <name evidence="2" type="primary">stoA</name>
    <name evidence="2" type="ORF">Pla175_26970</name>
</gene>
<name>A0A518DCU7_9BACT</name>
<dbReference type="AlphaFoldDB" id="A0A518DCU7"/>
<dbReference type="Pfam" id="PF00578">
    <property type="entry name" value="AhpC-TSA"/>
    <property type="match status" value="1"/>
</dbReference>
<dbReference type="PANTHER" id="PTHR42852">
    <property type="entry name" value="THIOL:DISULFIDE INTERCHANGE PROTEIN DSBE"/>
    <property type="match status" value="1"/>
</dbReference>
<accession>A0A518DCU7</accession>
<organism evidence="2 3">
    <name type="scientific">Pirellulimonas nuda</name>
    <dbReference type="NCBI Taxonomy" id="2528009"/>
    <lineage>
        <taxon>Bacteria</taxon>
        <taxon>Pseudomonadati</taxon>
        <taxon>Planctomycetota</taxon>
        <taxon>Planctomycetia</taxon>
        <taxon>Pirellulales</taxon>
        <taxon>Lacipirellulaceae</taxon>
        <taxon>Pirellulimonas</taxon>
    </lineage>
</organism>
<sequence>MQCGSFRGEVSFLLPPGTYELTVGSQLPSASLRPRKQPDGAVARSMLFEVPSNQVKCDLGVLDVALPRDKDGIPRDLTEYFGKAPPELEITDARGVPKNVKLVDFHGKWVILDFWALWCGPCIRKSLPELMEFYEEHSADRDRFEVLAICNTEQEKAQTMAAYDALAAPLVEGAWSGKQLPFPVLLDGEGRTYSKYGVQGWPTMLLINPEGHLVKGGDLAMLAKNLREQKP</sequence>
<dbReference type="PANTHER" id="PTHR42852:SF17">
    <property type="entry name" value="THIOREDOXIN-LIKE PROTEIN HI_1115"/>
    <property type="match status" value="1"/>
</dbReference>
<dbReference type="InterPro" id="IPR000866">
    <property type="entry name" value="AhpC/TSA"/>
</dbReference>
<dbReference type="Proteomes" id="UP000317429">
    <property type="component" value="Chromosome"/>
</dbReference>
<dbReference type="Gene3D" id="3.40.30.10">
    <property type="entry name" value="Glutaredoxin"/>
    <property type="match status" value="1"/>
</dbReference>